<name>A0ABQ2B686_9MICO</name>
<dbReference type="InterPro" id="IPR045598">
    <property type="entry name" value="DUF6457"/>
</dbReference>
<accession>A0ABQ2B686</accession>
<reference evidence="3" key="1">
    <citation type="journal article" date="2019" name="Int. J. Syst. Evol. Microbiol.">
        <title>The Global Catalogue of Microorganisms (GCM) 10K type strain sequencing project: providing services to taxonomists for standard genome sequencing and annotation.</title>
        <authorList>
            <consortium name="The Broad Institute Genomics Platform"/>
            <consortium name="The Broad Institute Genome Sequencing Center for Infectious Disease"/>
            <person name="Wu L."/>
            <person name="Ma J."/>
        </authorList>
    </citation>
    <scope>NUCLEOTIDE SEQUENCE [LARGE SCALE GENOMIC DNA]</scope>
    <source>
        <strain evidence="3">CCM 8653</strain>
    </source>
</reference>
<keyword evidence="3" id="KW-1185">Reference proteome</keyword>
<evidence type="ECO:0000313" key="3">
    <source>
        <dbReference type="Proteomes" id="UP000632535"/>
    </source>
</evidence>
<dbReference type="Proteomes" id="UP000632535">
    <property type="component" value="Unassembled WGS sequence"/>
</dbReference>
<dbReference type="Pfam" id="PF20058">
    <property type="entry name" value="DUF6457"/>
    <property type="match status" value="1"/>
</dbReference>
<dbReference type="EMBL" id="BMDG01000007">
    <property type="protein sequence ID" value="GGI08966.1"/>
    <property type="molecule type" value="Genomic_DNA"/>
</dbReference>
<comment type="caution">
    <text evidence="2">The sequence shown here is derived from an EMBL/GenBank/DDBJ whole genome shotgun (WGS) entry which is preliminary data.</text>
</comment>
<dbReference type="RefSeq" id="WP_229737944.1">
    <property type="nucleotide sequence ID" value="NZ_BMDG01000007.1"/>
</dbReference>
<protein>
    <recommendedName>
        <fullName evidence="1">DUF6457 domain-containing protein</fullName>
    </recommendedName>
</protein>
<feature type="domain" description="DUF6457" evidence="1">
    <location>
        <begin position="14"/>
        <end position="106"/>
    </location>
</feature>
<evidence type="ECO:0000313" key="2">
    <source>
        <dbReference type="EMBL" id="GGI08966.1"/>
    </source>
</evidence>
<evidence type="ECO:0000259" key="1">
    <source>
        <dbReference type="Pfam" id="PF20058"/>
    </source>
</evidence>
<sequence length="122" mass="11826">MTDQTPRGSEPGSTVLDRWVDALEAELGLPPGTVDVGAVLDLARDAAHQVARPAAPVSTYAAGYAAGLAAAGGSGAAGGADGADGAHGADEVIRRAAAFALGWQDAGPGAATPAEQPAGEPR</sequence>
<organism evidence="2 3">
    <name type="scientific">Isoptericola cucumis</name>
    <dbReference type="NCBI Taxonomy" id="1776856"/>
    <lineage>
        <taxon>Bacteria</taxon>
        <taxon>Bacillati</taxon>
        <taxon>Actinomycetota</taxon>
        <taxon>Actinomycetes</taxon>
        <taxon>Micrococcales</taxon>
        <taxon>Promicromonosporaceae</taxon>
        <taxon>Isoptericola</taxon>
    </lineage>
</organism>
<gene>
    <name evidence="2" type="ORF">GCM10007368_23810</name>
</gene>
<proteinExistence type="predicted"/>